<organism evidence="1 2">
    <name type="scientific">Verruconis gallopava</name>
    <dbReference type="NCBI Taxonomy" id="253628"/>
    <lineage>
        <taxon>Eukaryota</taxon>
        <taxon>Fungi</taxon>
        <taxon>Dikarya</taxon>
        <taxon>Ascomycota</taxon>
        <taxon>Pezizomycotina</taxon>
        <taxon>Dothideomycetes</taxon>
        <taxon>Pleosporomycetidae</taxon>
        <taxon>Venturiales</taxon>
        <taxon>Sympoventuriaceae</taxon>
        <taxon>Verruconis</taxon>
    </lineage>
</organism>
<gene>
    <name evidence="1" type="ORF">PV09_08830</name>
</gene>
<protein>
    <submittedName>
        <fullName evidence="1">Uncharacterized protein</fullName>
    </submittedName>
</protein>
<dbReference type="RefSeq" id="XP_016209397.1">
    <property type="nucleotide sequence ID" value="XM_016362789.1"/>
</dbReference>
<accession>A0A0D1ZYP3</accession>
<reference evidence="1 2" key="1">
    <citation type="submission" date="2015-01" db="EMBL/GenBank/DDBJ databases">
        <title>The Genome Sequence of Ochroconis gallopava CBS43764.</title>
        <authorList>
            <consortium name="The Broad Institute Genomics Platform"/>
            <person name="Cuomo C."/>
            <person name="de Hoog S."/>
            <person name="Gorbushina A."/>
            <person name="Stielow B."/>
            <person name="Teixiera M."/>
            <person name="Abouelleil A."/>
            <person name="Chapman S.B."/>
            <person name="Priest M."/>
            <person name="Young S.K."/>
            <person name="Wortman J."/>
            <person name="Nusbaum C."/>
            <person name="Birren B."/>
        </authorList>
    </citation>
    <scope>NUCLEOTIDE SEQUENCE [LARGE SCALE GENOMIC DNA]</scope>
    <source>
        <strain evidence="1 2">CBS 43764</strain>
    </source>
</reference>
<dbReference type="VEuPathDB" id="FungiDB:PV09_08830"/>
<evidence type="ECO:0000313" key="2">
    <source>
        <dbReference type="Proteomes" id="UP000053259"/>
    </source>
</evidence>
<sequence>MGWKVDDTWLWLGLGAFTFVAVQGVAYALRDVSNLTRIREVPQRQTWAISQETEDALDSRSLAVLAESHDRATSEAAIRILSDRFCRDQSAITSLTRDLYSTLPETRARGRVLLKMIERYASDTGSIQFLIDAQASEQIASQLLSHDDLAGRLREHEESFEEQELRRRRREAVVFHEGGGPVSQDDIIQRSADGVTAGAVTRSSV</sequence>
<dbReference type="InParanoid" id="A0A0D1ZYP3"/>
<dbReference type="Proteomes" id="UP000053259">
    <property type="component" value="Unassembled WGS sequence"/>
</dbReference>
<dbReference type="AlphaFoldDB" id="A0A0D1ZYP3"/>
<proteinExistence type="predicted"/>
<dbReference type="OrthoDB" id="5385189at2759"/>
<dbReference type="EMBL" id="KN847576">
    <property type="protein sequence ID" value="KIV99527.1"/>
    <property type="molecule type" value="Genomic_DNA"/>
</dbReference>
<dbReference type="GeneID" id="27316803"/>
<keyword evidence="2" id="KW-1185">Reference proteome</keyword>
<evidence type="ECO:0000313" key="1">
    <source>
        <dbReference type="EMBL" id="KIV99527.1"/>
    </source>
</evidence>
<name>A0A0D1ZYP3_9PEZI</name>
<dbReference type="HOGENOM" id="CLU_091792_1_0_1"/>